<proteinExistence type="predicted"/>
<dbReference type="RefSeq" id="WP_203376945.1">
    <property type="nucleotide sequence ID" value="NZ_JAENHP010000004.1"/>
</dbReference>
<keyword evidence="5" id="KW-1185">Reference proteome</keyword>
<gene>
    <name evidence="4" type="ORF">JIG36_15275</name>
</gene>
<evidence type="ECO:0000313" key="4">
    <source>
        <dbReference type="EMBL" id="MBM2616919.1"/>
    </source>
</evidence>
<name>A0ABS2AAR6_9ACTN</name>
<keyword evidence="2" id="KW-1133">Transmembrane helix</keyword>
<protein>
    <submittedName>
        <fullName evidence="4">Uncharacterized protein</fullName>
    </submittedName>
</protein>
<feature type="chain" id="PRO_5045326526" evidence="3">
    <location>
        <begin position="26"/>
        <end position="287"/>
    </location>
</feature>
<evidence type="ECO:0000256" key="3">
    <source>
        <dbReference type="SAM" id="SignalP"/>
    </source>
</evidence>
<feature type="region of interest" description="Disordered" evidence="1">
    <location>
        <begin position="29"/>
        <end position="50"/>
    </location>
</feature>
<feature type="signal peptide" evidence="3">
    <location>
        <begin position="1"/>
        <end position="25"/>
    </location>
</feature>
<accession>A0ABS2AAR6</accession>
<keyword evidence="3" id="KW-0732">Signal</keyword>
<keyword evidence="2" id="KW-0812">Transmembrane</keyword>
<feature type="transmembrane region" description="Helical" evidence="2">
    <location>
        <begin position="168"/>
        <end position="191"/>
    </location>
</feature>
<dbReference type="Proteomes" id="UP000632138">
    <property type="component" value="Unassembled WGS sequence"/>
</dbReference>
<feature type="transmembrane region" description="Helical" evidence="2">
    <location>
        <begin position="237"/>
        <end position="259"/>
    </location>
</feature>
<organism evidence="4 5">
    <name type="scientific">Paractinoplanes ovalisporus</name>
    <dbReference type="NCBI Taxonomy" id="2810368"/>
    <lineage>
        <taxon>Bacteria</taxon>
        <taxon>Bacillati</taxon>
        <taxon>Actinomycetota</taxon>
        <taxon>Actinomycetes</taxon>
        <taxon>Micromonosporales</taxon>
        <taxon>Micromonosporaceae</taxon>
        <taxon>Paractinoplanes</taxon>
    </lineage>
</organism>
<reference evidence="4 5" key="1">
    <citation type="submission" date="2021-01" db="EMBL/GenBank/DDBJ databases">
        <title>Actinoplanes sp. nov. LDG1-06 isolated from lichen.</title>
        <authorList>
            <person name="Saeng-In P."/>
            <person name="Phongsopitanun W."/>
            <person name="Kanchanasin P."/>
            <person name="Yuki M."/>
            <person name="Kudo T."/>
            <person name="Ohkuma M."/>
            <person name="Tanasupawat S."/>
        </authorList>
    </citation>
    <scope>NUCLEOTIDE SEQUENCE [LARGE SCALE GENOMIC DNA]</scope>
    <source>
        <strain evidence="4 5">LDG1-06</strain>
    </source>
</reference>
<sequence>MGWRFRVVNVWVMLAFASLLAPVGAAIGTPEDEASGTGGTAPTGWRSEGRASQEDVRALFAVMMAADASSIRLGQTGEGYGFGRGTESASLFFIAPTRSNYGFEAAYPGPRDDLANVASRLEAAGWRVGESSDHRVTAARDGWRLSADMPADPSRTALVRVEQAVSGWALALAGVFWLIGALLGAGVARLVRGRLGRWGTFGFALLSVNIVVVTALIAGDLIEYFGTAPSLMSERMWGPGLFTVVGVLIVAIWLTATLIRGRGRRVTSAEAVAGGRVKSVEAVVEGE</sequence>
<dbReference type="EMBL" id="JAENHP010000004">
    <property type="protein sequence ID" value="MBM2616919.1"/>
    <property type="molecule type" value="Genomic_DNA"/>
</dbReference>
<feature type="transmembrane region" description="Helical" evidence="2">
    <location>
        <begin position="198"/>
        <end position="217"/>
    </location>
</feature>
<comment type="caution">
    <text evidence="4">The sequence shown here is derived from an EMBL/GenBank/DDBJ whole genome shotgun (WGS) entry which is preliminary data.</text>
</comment>
<keyword evidence="2" id="KW-0472">Membrane</keyword>
<evidence type="ECO:0000256" key="2">
    <source>
        <dbReference type="SAM" id="Phobius"/>
    </source>
</evidence>
<evidence type="ECO:0000313" key="5">
    <source>
        <dbReference type="Proteomes" id="UP000632138"/>
    </source>
</evidence>
<evidence type="ECO:0000256" key="1">
    <source>
        <dbReference type="SAM" id="MobiDB-lite"/>
    </source>
</evidence>